<dbReference type="Proteomes" id="UP000298602">
    <property type="component" value="Chromosome"/>
</dbReference>
<dbReference type="AlphaFoldDB" id="A0A4P8L3K7"/>
<keyword evidence="3 11" id="KW-0285">Flavoprotein</keyword>
<accession>A0A4P8L3K7</accession>
<dbReference type="Gene3D" id="3.40.50.80">
    <property type="entry name" value="Nucleotide-binding domain of ferredoxin-NADP reductase (FNR) module"/>
    <property type="match status" value="1"/>
</dbReference>
<keyword evidence="5 12" id="KW-0479">Metal-binding</keyword>
<keyword evidence="15" id="KW-1185">Reference proteome</keyword>
<evidence type="ECO:0000256" key="8">
    <source>
        <dbReference type="ARBA" id="ARBA00023004"/>
    </source>
</evidence>
<name>A0A4P8L3K7_9BACT</name>
<dbReference type="GO" id="GO:0046872">
    <property type="term" value="F:metal ion binding"/>
    <property type="evidence" value="ECO:0007669"/>
    <property type="project" value="UniProtKB-KW"/>
</dbReference>
<evidence type="ECO:0000313" key="15">
    <source>
        <dbReference type="Proteomes" id="UP000298602"/>
    </source>
</evidence>
<evidence type="ECO:0000256" key="5">
    <source>
        <dbReference type="ARBA" id="ARBA00022723"/>
    </source>
</evidence>
<evidence type="ECO:0000259" key="13">
    <source>
        <dbReference type="PROSITE" id="PS51384"/>
    </source>
</evidence>
<dbReference type="InterPro" id="IPR012165">
    <property type="entry name" value="Cyt_c3_hydrogenase_gsu"/>
</dbReference>
<keyword evidence="2" id="KW-0813">Transport</keyword>
<keyword evidence="4 12" id="KW-0001">2Fe-2S</keyword>
<dbReference type="GO" id="GO:0051537">
    <property type="term" value="F:2 iron, 2 sulfur cluster binding"/>
    <property type="evidence" value="ECO:0007669"/>
    <property type="project" value="UniProtKB-KW"/>
</dbReference>
<feature type="domain" description="FAD-binding FR-type" evidence="13">
    <location>
        <begin position="3"/>
        <end position="103"/>
    </location>
</feature>
<dbReference type="Pfam" id="PF10418">
    <property type="entry name" value="DHODB_Fe-S_bind"/>
    <property type="match status" value="1"/>
</dbReference>
<evidence type="ECO:0000256" key="9">
    <source>
        <dbReference type="ARBA" id="ARBA00023014"/>
    </source>
</evidence>
<dbReference type="Gene3D" id="2.40.30.10">
    <property type="entry name" value="Translation factors"/>
    <property type="match status" value="1"/>
</dbReference>
<keyword evidence="8 12" id="KW-0408">Iron</keyword>
<feature type="binding site" evidence="12">
    <location>
        <position position="241"/>
    </location>
    <ligand>
        <name>[2Fe-2S] cluster</name>
        <dbReference type="ChEBI" id="CHEBI:190135"/>
    </ligand>
</feature>
<evidence type="ECO:0000256" key="2">
    <source>
        <dbReference type="ARBA" id="ARBA00022448"/>
    </source>
</evidence>
<keyword evidence="7" id="KW-0249">Electron transport</keyword>
<evidence type="ECO:0000256" key="12">
    <source>
        <dbReference type="PIRSR" id="PIRSR006816-2"/>
    </source>
</evidence>
<comment type="cofactor">
    <cofactor evidence="10">
        <name>[2Fe-2S] cluster</name>
        <dbReference type="ChEBI" id="CHEBI:190135"/>
    </cofactor>
</comment>
<dbReference type="RefSeq" id="WP_137424602.1">
    <property type="nucleotide sequence ID" value="NZ_CP040098.1"/>
</dbReference>
<comment type="similarity">
    <text evidence="1">Belongs to the PyrK family.</text>
</comment>
<dbReference type="Pfam" id="PF00175">
    <property type="entry name" value="NAD_binding_1"/>
    <property type="match status" value="1"/>
</dbReference>
<dbReference type="InterPro" id="IPR019480">
    <property type="entry name" value="Dihydroorotate_DH_Fe-S-bd"/>
</dbReference>
<evidence type="ECO:0000256" key="10">
    <source>
        <dbReference type="ARBA" id="ARBA00034078"/>
    </source>
</evidence>
<dbReference type="InterPro" id="IPR050353">
    <property type="entry name" value="PyrK_electron_transfer"/>
</dbReference>
<dbReference type="SUPFAM" id="SSF52343">
    <property type="entry name" value="Ferredoxin reductase-like, C-terminal NADP-linked domain"/>
    <property type="match status" value="1"/>
</dbReference>
<dbReference type="SUPFAM" id="SSF63380">
    <property type="entry name" value="Riboflavin synthase domain-like"/>
    <property type="match status" value="1"/>
</dbReference>
<dbReference type="Gene3D" id="2.10.240.10">
    <property type="entry name" value="Dihydroorotate dehydrogenase, electron transfer subunit"/>
    <property type="match status" value="1"/>
</dbReference>
<feature type="binding site" evidence="12">
    <location>
        <position position="238"/>
    </location>
    <ligand>
        <name>[2Fe-2S] cluster</name>
        <dbReference type="ChEBI" id="CHEBI:190135"/>
    </ligand>
</feature>
<evidence type="ECO:0000256" key="3">
    <source>
        <dbReference type="ARBA" id="ARBA00022630"/>
    </source>
</evidence>
<dbReference type="KEGG" id="dax:FDQ92_09870"/>
<gene>
    <name evidence="14" type="ORF">FDQ92_09870</name>
</gene>
<evidence type="ECO:0000256" key="7">
    <source>
        <dbReference type="ARBA" id="ARBA00022982"/>
    </source>
</evidence>
<keyword evidence="6 11" id="KW-0274">FAD</keyword>
<feature type="binding site" evidence="12">
    <location>
        <position position="260"/>
    </location>
    <ligand>
        <name>[2Fe-2S] cluster</name>
        <dbReference type="ChEBI" id="CHEBI:190135"/>
    </ligand>
</feature>
<proteinExistence type="inferred from homology"/>
<feature type="binding site" evidence="12">
    <location>
        <position position="233"/>
    </location>
    <ligand>
        <name>[2Fe-2S] cluster</name>
        <dbReference type="ChEBI" id="CHEBI:190135"/>
    </ligand>
</feature>
<reference evidence="14 15" key="2">
    <citation type="submission" date="2019-05" db="EMBL/GenBank/DDBJ databases">
        <authorList>
            <person name="Suflita J.M."/>
            <person name="Marks C.R."/>
        </authorList>
    </citation>
    <scope>NUCLEOTIDE SEQUENCE [LARGE SCALE GENOMIC DNA]</scope>
    <source>
        <strain evidence="14 15">ALDC</strain>
    </source>
</reference>
<dbReference type="PANTHER" id="PTHR43513:SF3">
    <property type="entry name" value="DIHYDROOROTATE DEHYDROGENASE B (NAD(+)), ELECTRON TRANSFER SUBUNIT-RELATED"/>
    <property type="match status" value="1"/>
</dbReference>
<dbReference type="PANTHER" id="PTHR43513">
    <property type="entry name" value="DIHYDROOROTATE DEHYDROGENASE B (NAD(+)), ELECTRON TRANSFER SUBUNIT"/>
    <property type="match status" value="1"/>
</dbReference>
<protein>
    <submittedName>
        <fullName evidence="14">Dihydroorotate dehydrogenase electron transfer subunit</fullName>
    </submittedName>
</protein>
<dbReference type="InterPro" id="IPR017938">
    <property type="entry name" value="Riboflavin_synthase-like_b-brl"/>
</dbReference>
<evidence type="ECO:0000256" key="11">
    <source>
        <dbReference type="PIRSR" id="PIRSR006816-1"/>
    </source>
</evidence>
<dbReference type="PIRSF" id="PIRSF006816">
    <property type="entry name" value="Cyc3_hyd_g"/>
    <property type="match status" value="1"/>
</dbReference>
<organism evidence="14 15">
    <name type="scientific">Desulfoglaeba alkanexedens ALDC</name>
    <dbReference type="NCBI Taxonomy" id="980445"/>
    <lineage>
        <taxon>Bacteria</taxon>
        <taxon>Pseudomonadati</taxon>
        <taxon>Thermodesulfobacteriota</taxon>
        <taxon>Syntrophobacteria</taxon>
        <taxon>Syntrophobacterales</taxon>
        <taxon>Syntrophobacteraceae</taxon>
        <taxon>Desulfoglaeba</taxon>
    </lineage>
</organism>
<feature type="binding site" evidence="11">
    <location>
        <begin position="54"/>
        <end position="57"/>
    </location>
    <ligand>
        <name>FAD</name>
        <dbReference type="ChEBI" id="CHEBI:57692"/>
    </ligand>
</feature>
<dbReference type="InterPro" id="IPR039261">
    <property type="entry name" value="FNR_nucleotide-bd"/>
</dbReference>
<evidence type="ECO:0000256" key="4">
    <source>
        <dbReference type="ARBA" id="ARBA00022714"/>
    </source>
</evidence>
<dbReference type="EMBL" id="CP040098">
    <property type="protein sequence ID" value="QCQ22440.1"/>
    <property type="molecule type" value="Genomic_DNA"/>
</dbReference>
<comment type="cofactor">
    <cofactor evidence="12">
        <name>[2Fe-2S] cluster</name>
        <dbReference type="ChEBI" id="CHEBI:190135"/>
    </cofactor>
    <text evidence="12">Binds 1 [2Fe-2S] cluster per subunit.</text>
</comment>
<dbReference type="PROSITE" id="PS51384">
    <property type="entry name" value="FAD_FR"/>
    <property type="match status" value="1"/>
</dbReference>
<evidence type="ECO:0000256" key="6">
    <source>
        <dbReference type="ARBA" id="ARBA00022827"/>
    </source>
</evidence>
<dbReference type="OrthoDB" id="9796486at2"/>
<dbReference type="GO" id="GO:0016491">
    <property type="term" value="F:oxidoreductase activity"/>
    <property type="evidence" value="ECO:0007669"/>
    <property type="project" value="InterPro"/>
</dbReference>
<evidence type="ECO:0000313" key="14">
    <source>
        <dbReference type="EMBL" id="QCQ22440.1"/>
    </source>
</evidence>
<dbReference type="InterPro" id="IPR017927">
    <property type="entry name" value="FAD-bd_FR_type"/>
</dbReference>
<reference evidence="14 15" key="1">
    <citation type="submission" date="2019-05" db="EMBL/GenBank/DDBJ databases">
        <title>The Complete Genome Sequence of the n-alkane-degrading Desulfoglaeba alkanexedens ALDC reveals multiple alkylsuccinate synthase gene clusters.</title>
        <authorList>
            <person name="Callaghan A.V."/>
            <person name="Davidova I.A."/>
            <person name="Duncan K.E."/>
            <person name="Morris B."/>
            <person name="McInerney M.J."/>
        </authorList>
    </citation>
    <scope>NUCLEOTIDE SEQUENCE [LARGE SCALE GENOMIC DNA]</scope>
    <source>
        <strain evidence="14 15">ALDC</strain>
    </source>
</reference>
<comment type="cofactor">
    <cofactor evidence="11">
        <name>FAD</name>
        <dbReference type="ChEBI" id="CHEBI:57692"/>
    </cofactor>
    <text evidence="11">Binds 1 FAD per subunit.</text>
</comment>
<dbReference type="PRINTS" id="PR00406">
    <property type="entry name" value="CYTB5RDTASE"/>
</dbReference>
<dbReference type="GO" id="GO:0050660">
    <property type="term" value="F:flavin adenine dinucleotide binding"/>
    <property type="evidence" value="ECO:0007669"/>
    <property type="project" value="InterPro"/>
</dbReference>
<keyword evidence="9 12" id="KW-0411">Iron-sulfur</keyword>
<feature type="binding site" evidence="11">
    <location>
        <begin position="71"/>
        <end position="73"/>
    </location>
    <ligand>
        <name>FAD</name>
        <dbReference type="ChEBI" id="CHEBI:57692"/>
    </ligand>
</feature>
<dbReference type="InterPro" id="IPR037117">
    <property type="entry name" value="Dihydroorotate_DH_ele_sf"/>
</dbReference>
<dbReference type="CDD" id="cd06218">
    <property type="entry name" value="DHOD_e_trans"/>
    <property type="match status" value="1"/>
</dbReference>
<dbReference type="GO" id="GO:0006221">
    <property type="term" value="P:pyrimidine nucleotide biosynthetic process"/>
    <property type="evidence" value="ECO:0007669"/>
    <property type="project" value="InterPro"/>
</dbReference>
<sequence>MGKYQEEALILANEGVADTTWRLVLECPRIAAEARPGQFVMLQIREGTDPLLRRPFSFHRIHPERAVFEILYRVVGRGTWWLSQTRQGSRVSVVGPLGNAFRPPDRPGPVAVVGGGIGVAPLYELLHQLAKPSAFFGGAVDIHFFYGTRTAAEMLPESTFSELNLPVHRSTDDGTAGFCGTVVDLFRRVLEKDRWRPAVIYACGSLPMQFAVAQWALSRGTPAQLSLESLMACGLGACLGCALPAPDPKAPNADRYVHVCKDGPIFEAGSIRWNKMQPPPVTPPTFVCV</sequence>
<evidence type="ECO:0000256" key="1">
    <source>
        <dbReference type="ARBA" id="ARBA00006422"/>
    </source>
</evidence>
<dbReference type="InterPro" id="IPR001433">
    <property type="entry name" value="OxRdtase_FAD/NAD-bd"/>
</dbReference>
<feature type="binding site" evidence="11">
    <location>
        <begin position="78"/>
        <end position="79"/>
    </location>
    <ligand>
        <name>FAD</name>
        <dbReference type="ChEBI" id="CHEBI:57692"/>
    </ligand>
</feature>